<accession>A0A7S4QX08</accession>
<dbReference type="AlphaFoldDB" id="A0A7S4QX08"/>
<name>A0A7S4QX08_9DINO</name>
<evidence type="ECO:0000313" key="1">
    <source>
        <dbReference type="EMBL" id="CAE4596558.1"/>
    </source>
</evidence>
<gene>
    <name evidence="1" type="ORF">AMON00008_LOCUS26926</name>
</gene>
<proteinExistence type="predicted"/>
<organism evidence="1">
    <name type="scientific">Alexandrium monilatum</name>
    <dbReference type="NCBI Taxonomy" id="311494"/>
    <lineage>
        <taxon>Eukaryota</taxon>
        <taxon>Sar</taxon>
        <taxon>Alveolata</taxon>
        <taxon>Dinophyceae</taxon>
        <taxon>Gonyaulacales</taxon>
        <taxon>Pyrocystaceae</taxon>
        <taxon>Alexandrium</taxon>
    </lineage>
</organism>
<sequence>MCSPAMEGLLALRGCGGAAREDRAGGVDGHLKSVVRSGGLEVFSSMGPVPIRAALAISGIAGVSEGKRWSLVGRAHVSYHLQLALGGGLPAAPMQSGLVVCLSAALAGRHASSSEPWAVHC</sequence>
<dbReference type="EMBL" id="HBNR01038923">
    <property type="protein sequence ID" value="CAE4596558.1"/>
    <property type="molecule type" value="Transcribed_RNA"/>
</dbReference>
<reference evidence="1" key="1">
    <citation type="submission" date="2021-01" db="EMBL/GenBank/DDBJ databases">
        <authorList>
            <person name="Corre E."/>
            <person name="Pelletier E."/>
            <person name="Niang G."/>
            <person name="Scheremetjew M."/>
            <person name="Finn R."/>
            <person name="Kale V."/>
            <person name="Holt S."/>
            <person name="Cochrane G."/>
            <person name="Meng A."/>
            <person name="Brown T."/>
            <person name="Cohen L."/>
        </authorList>
    </citation>
    <scope>NUCLEOTIDE SEQUENCE</scope>
    <source>
        <strain evidence="1">CCMP3105</strain>
    </source>
</reference>
<protein>
    <submittedName>
        <fullName evidence="1">Uncharacterized protein</fullName>
    </submittedName>
</protein>